<reference evidence="1" key="2">
    <citation type="submission" date="2020-09" db="EMBL/GenBank/DDBJ databases">
        <authorList>
            <person name="Sun Q."/>
            <person name="Ohkuma M."/>
        </authorList>
    </citation>
    <scope>NUCLEOTIDE SEQUENCE</scope>
    <source>
        <strain evidence="1">JCM 4403</strain>
    </source>
</reference>
<accession>A0A918C4S8</accession>
<sequence>MSLALVELAGGLVVHGPRVGLCAGRGRLFVLGCGVDLDNLTPKAAHSPRPSTHPHRPIGILCATGTTKGDAPKLAWRYGTGPEADEIAAQPVSVVIRPTPLSADSVTPPEEWLQRQAHGLAHDVYSIAGSRDSFTTFDDRVPPLMPSATTAV</sequence>
<dbReference type="Proteomes" id="UP000656732">
    <property type="component" value="Unassembled WGS sequence"/>
</dbReference>
<name>A0A918C4S8_9ACTN</name>
<dbReference type="RefSeq" id="WP_189561274.1">
    <property type="nucleotide sequence ID" value="NZ_JBEPCM010000012.1"/>
</dbReference>
<keyword evidence="2" id="KW-1185">Reference proteome</keyword>
<protein>
    <submittedName>
        <fullName evidence="1">Uncharacterized protein</fullName>
    </submittedName>
</protein>
<reference evidence="1" key="1">
    <citation type="journal article" date="2014" name="Int. J. Syst. Evol. Microbiol.">
        <title>Complete genome sequence of Corynebacterium casei LMG S-19264T (=DSM 44701T), isolated from a smear-ripened cheese.</title>
        <authorList>
            <consortium name="US DOE Joint Genome Institute (JGI-PGF)"/>
            <person name="Walter F."/>
            <person name="Albersmeier A."/>
            <person name="Kalinowski J."/>
            <person name="Ruckert C."/>
        </authorList>
    </citation>
    <scope>NUCLEOTIDE SEQUENCE</scope>
    <source>
        <strain evidence="1">JCM 4403</strain>
    </source>
</reference>
<proteinExistence type="predicted"/>
<gene>
    <name evidence="1" type="ORF">GCM10010280_61070</name>
</gene>
<dbReference type="AlphaFoldDB" id="A0A918C4S8"/>
<dbReference type="EMBL" id="BMTU01000017">
    <property type="protein sequence ID" value="GGR04826.1"/>
    <property type="molecule type" value="Genomic_DNA"/>
</dbReference>
<evidence type="ECO:0000313" key="1">
    <source>
        <dbReference type="EMBL" id="GGR04826.1"/>
    </source>
</evidence>
<organism evidence="1 2">
    <name type="scientific">Streptomyces pilosus</name>
    <dbReference type="NCBI Taxonomy" id="28893"/>
    <lineage>
        <taxon>Bacteria</taxon>
        <taxon>Bacillati</taxon>
        <taxon>Actinomycetota</taxon>
        <taxon>Actinomycetes</taxon>
        <taxon>Kitasatosporales</taxon>
        <taxon>Streptomycetaceae</taxon>
        <taxon>Streptomyces</taxon>
    </lineage>
</organism>
<comment type="caution">
    <text evidence="1">The sequence shown here is derived from an EMBL/GenBank/DDBJ whole genome shotgun (WGS) entry which is preliminary data.</text>
</comment>
<evidence type="ECO:0000313" key="2">
    <source>
        <dbReference type="Proteomes" id="UP000656732"/>
    </source>
</evidence>